<reference evidence="1" key="1">
    <citation type="submission" date="2023-10" db="EMBL/GenBank/DDBJ databases">
        <authorList>
            <person name="Domelevo Entfellner J.-B."/>
        </authorList>
    </citation>
    <scope>NUCLEOTIDE SEQUENCE</scope>
</reference>
<name>A0AA86T607_9FABA</name>
<dbReference type="AlphaFoldDB" id="A0AA86T607"/>
<protein>
    <submittedName>
        <fullName evidence="1">Uncharacterized protein</fullName>
    </submittedName>
</protein>
<dbReference type="Proteomes" id="UP001189624">
    <property type="component" value="Chromosome 8"/>
</dbReference>
<proteinExistence type="predicted"/>
<dbReference type="EMBL" id="OY731405">
    <property type="protein sequence ID" value="CAJ1972440.1"/>
    <property type="molecule type" value="Genomic_DNA"/>
</dbReference>
<organism evidence="1 2">
    <name type="scientific">Sphenostylis stenocarpa</name>
    <dbReference type="NCBI Taxonomy" id="92480"/>
    <lineage>
        <taxon>Eukaryota</taxon>
        <taxon>Viridiplantae</taxon>
        <taxon>Streptophyta</taxon>
        <taxon>Embryophyta</taxon>
        <taxon>Tracheophyta</taxon>
        <taxon>Spermatophyta</taxon>
        <taxon>Magnoliopsida</taxon>
        <taxon>eudicotyledons</taxon>
        <taxon>Gunneridae</taxon>
        <taxon>Pentapetalae</taxon>
        <taxon>rosids</taxon>
        <taxon>fabids</taxon>
        <taxon>Fabales</taxon>
        <taxon>Fabaceae</taxon>
        <taxon>Papilionoideae</taxon>
        <taxon>50 kb inversion clade</taxon>
        <taxon>NPAAA clade</taxon>
        <taxon>indigoferoid/millettioid clade</taxon>
        <taxon>Phaseoleae</taxon>
        <taxon>Sphenostylis</taxon>
    </lineage>
</organism>
<sequence>MLLWQSYEDEETVIGDTLYILVDDDRLGRKCMVAFCTVTEDKMGPSSVHGRRYHAAV</sequence>
<evidence type="ECO:0000313" key="2">
    <source>
        <dbReference type="Proteomes" id="UP001189624"/>
    </source>
</evidence>
<accession>A0AA86T607</accession>
<keyword evidence="2" id="KW-1185">Reference proteome</keyword>
<dbReference type="Gramene" id="rna-AYBTSS11_LOCUS24489">
    <property type="protein sequence ID" value="CAJ1972440.1"/>
    <property type="gene ID" value="gene-AYBTSS11_LOCUS24489"/>
</dbReference>
<gene>
    <name evidence="1" type="ORF">AYBTSS11_LOCUS24489</name>
</gene>
<evidence type="ECO:0000313" key="1">
    <source>
        <dbReference type="EMBL" id="CAJ1972440.1"/>
    </source>
</evidence>